<sequence>MASCKKIGRLTSVKGARAWRITPLNIKKSFTLTAYGFSIRSNFQDAPALQKEKAAFWGGLKADGRFSKLKAAAKDDREWSVNEVYQGKPWNYFAVEAGKAVADATRIIEFPESEYIVVAGTGDKEALFDQLTYRAFGEVLPQVTDYAYIGGPNATYRQASGDGTFYGEFWVPVVKK</sequence>
<accession>A0A9X4KUQ0</accession>
<keyword evidence="3" id="KW-1185">Reference proteome</keyword>
<dbReference type="Pfam" id="PF14526">
    <property type="entry name" value="Cass2"/>
    <property type="match status" value="1"/>
</dbReference>
<comment type="caution">
    <text evidence="2">The sequence shown here is derived from an EMBL/GenBank/DDBJ whole genome shotgun (WGS) entry which is preliminary data.</text>
</comment>
<reference evidence="2" key="1">
    <citation type="submission" date="2022-10" db="EMBL/GenBank/DDBJ databases">
        <title>Comparative genomic analysis of Cohnella hashimotonis sp. nov., isolated from the International Space Station.</title>
        <authorList>
            <person name="Simpson A."/>
            <person name="Venkateswaran K."/>
        </authorList>
    </citation>
    <scope>NUCLEOTIDE SEQUENCE</scope>
    <source>
        <strain evidence="2">DSM 28161</strain>
    </source>
</reference>
<dbReference type="Proteomes" id="UP001153404">
    <property type="component" value="Unassembled WGS sequence"/>
</dbReference>
<proteinExistence type="predicted"/>
<dbReference type="RefSeq" id="WP_277533663.1">
    <property type="nucleotide sequence ID" value="NZ_JAPDIA010000007.1"/>
</dbReference>
<evidence type="ECO:0000313" key="2">
    <source>
        <dbReference type="EMBL" id="MDG0811175.1"/>
    </source>
</evidence>
<organism evidence="2 3">
    <name type="scientific">Cohnella rhizosphaerae</name>
    <dbReference type="NCBI Taxonomy" id="1457232"/>
    <lineage>
        <taxon>Bacteria</taxon>
        <taxon>Bacillati</taxon>
        <taxon>Bacillota</taxon>
        <taxon>Bacilli</taxon>
        <taxon>Bacillales</taxon>
        <taxon>Paenibacillaceae</taxon>
        <taxon>Cohnella</taxon>
    </lineage>
</organism>
<dbReference type="Gene3D" id="3.20.80.10">
    <property type="entry name" value="Regulatory factor, effector binding domain"/>
    <property type="match status" value="1"/>
</dbReference>
<dbReference type="AlphaFoldDB" id="A0A9X4KUQ0"/>
<dbReference type="EMBL" id="JAPDIA010000007">
    <property type="protein sequence ID" value="MDG0811175.1"/>
    <property type="molecule type" value="Genomic_DNA"/>
</dbReference>
<name>A0A9X4KUQ0_9BACL</name>
<feature type="domain" description="Integron-associated effector binding protein" evidence="1">
    <location>
        <begin position="27"/>
        <end position="173"/>
    </location>
</feature>
<dbReference type="InterPro" id="IPR011256">
    <property type="entry name" value="Reg_factor_effector_dom_sf"/>
</dbReference>
<protein>
    <submittedName>
        <fullName evidence="2">GyrI-like domain-containing protein</fullName>
    </submittedName>
</protein>
<dbReference type="InterPro" id="IPR029441">
    <property type="entry name" value="Cass2"/>
</dbReference>
<evidence type="ECO:0000259" key="1">
    <source>
        <dbReference type="Pfam" id="PF14526"/>
    </source>
</evidence>
<gene>
    <name evidence="2" type="ORF">OMP40_18720</name>
</gene>
<evidence type="ECO:0000313" key="3">
    <source>
        <dbReference type="Proteomes" id="UP001153404"/>
    </source>
</evidence>